<dbReference type="EMBL" id="LIAE01010386">
    <property type="protein sequence ID" value="PAV62155.1"/>
    <property type="molecule type" value="Genomic_DNA"/>
</dbReference>
<keyword evidence="2" id="KW-0812">Transmembrane</keyword>
<accession>A0A2A2JKF8</accession>
<feature type="compositionally biased region" description="Low complexity" evidence="1">
    <location>
        <begin position="28"/>
        <end position="43"/>
    </location>
</feature>
<evidence type="ECO:0000256" key="1">
    <source>
        <dbReference type="SAM" id="MobiDB-lite"/>
    </source>
</evidence>
<feature type="transmembrane region" description="Helical" evidence="2">
    <location>
        <begin position="166"/>
        <end position="186"/>
    </location>
</feature>
<dbReference type="PANTHER" id="PTHR40288:SF2">
    <property type="entry name" value="G PROTEIN-COUPLED RECEPTOR-RELATED"/>
    <property type="match status" value="1"/>
</dbReference>
<evidence type="ECO:0000313" key="4">
    <source>
        <dbReference type="Proteomes" id="UP000218231"/>
    </source>
</evidence>
<dbReference type="PANTHER" id="PTHR40288">
    <property type="entry name" value="PROTEIN CBG16535-RELATED"/>
    <property type="match status" value="1"/>
</dbReference>
<keyword evidence="4" id="KW-1185">Reference proteome</keyword>
<feature type="transmembrane region" description="Helical" evidence="2">
    <location>
        <begin position="192"/>
        <end position="213"/>
    </location>
</feature>
<feature type="transmembrane region" description="Helical" evidence="2">
    <location>
        <begin position="220"/>
        <end position="239"/>
    </location>
</feature>
<sequence length="243" mass="27482">MKKYEPPERCKSSNKCMPSPWSASDPMRSPAASPIPPSNSSIRSNDRYSKDPRNQIFKADGKASMCRGVRVLDEWTFVCGLWIRNRSIVLVMASLQLFVASISFAQHIYSITKFSNIFYCNFNETSPTSATFLAADVIIFDFGLFHKLIKVQVCIANYLDGGYMRCLWCIGQIFALTLTIITVLCFRNPHPLLYWPLLIMQNAYCFGLVILTIATADKVLVALLQSVNPHLNLLIFYFFGGTF</sequence>
<organism evidence="3 4">
    <name type="scientific">Diploscapter pachys</name>
    <dbReference type="NCBI Taxonomy" id="2018661"/>
    <lineage>
        <taxon>Eukaryota</taxon>
        <taxon>Metazoa</taxon>
        <taxon>Ecdysozoa</taxon>
        <taxon>Nematoda</taxon>
        <taxon>Chromadorea</taxon>
        <taxon>Rhabditida</taxon>
        <taxon>Rhabditina</taxon>
        <taxon>Rhabditomorpha</taxon>
        <taxon>Rhabditoidea</taxon>
        <taxon>Rhabditidae</taxon>
        <taxon>Diploscapter</taxon>
    </lineage>
</organism>
<feature type="transmembrane region" description="Helical" evidence="2">
    <location>
        <begin position="88"/>
        <end position="109"/>
    </location>
</feature>
<dbReference type="Proteomes" id="UP000218231">
    <property type="component" value="Unassembled WGS sequence"/>
</dbReference>
<reference evidence="3 4" key="1">
    <citation type="journal article" date="2017" name="Curr. Biol.">
        <title>Genome architecture and evolution of a unichromosomal asexual nematode.</title>
        <authorList>
            <person name="Fradin H."/>
            <person name="Zegar C."/>
            <person name="Gutwein M."/>
            <person name="Lucas J."/>
            <person name="Kovtun M."/>
            <person name="Corcoran D."/>
            <person name="Baugh L.R."/>
            <person name="Kiontke K."/>
            <person name="Gunsalus K."/>
            <person name="Fitch D.H."/>
            <person name="Piano F."/>
        </authorList>
    </citation>
    <scope>NUCLEOTIDE SEQUENCE [LARGE SCALE GENOMIC DNA]</scope>
    <source>
        <strain evidence="3">PF1309</strain>
    </source>
</reference>
<dbReference type="OrthoDB" id="5918127at2759"/>
<evidence type="ECO:0000256" key="2">
    <source>
        <dbReference type="SAM" id="Phobius"/>
    </source>
</evidence>
<dbReference type="AlphaFoldDB" id="A0A2A2JKF8"/>
<gene>
    <name evidence="3" type="ORF">WR25_07540</name>
</gene>
<feature type="compositionally biased region" description="Basic and acidic residues" evidence="1">
    <location>
        <begin position="1"/>
        <end position="11"/>
    </location>
</feature>
<comment type="caution">
    <text evidence="3">The sequence shown here is derived from an EMBL/GenBank/DDBJ whole genome shotgun (WGS) entry which is preliminary data.</text>
</comment>
<feature type="region of interest" description="Disordered" evidence="1">
    <location>
        <begin position="1"/>
        <end position="50"/>
    </location>
</feature>
<proteinExistence type="predicted"/>
<name>A0A2A2JKF8_9BILA</name>
<keyword evidence="2" id="KW-0472">Membrane</keyword>
<protein>
    <submittedName>
        <fullName evidence="3">Uncharacterized protein</fullName>
    </submittedName>
</protein>
<evidence type="ECO:0000313" key="3">
    <source>
        <dbReference type="EMBL" id="PAV62155.1"/>
    </source>
</evidence>
<keyword evidence="2" id="KW-1133">Transmembrane helix</keyword>